<keyword evidence="3" id="KW-1185">Reference proteome</keyword>
<dbReference type="OrthoDB" id="9801656at2"/>
<comment type="caution">
    <text evidence="2">The sequence shown here is derived from an EMBL/GenBank/DDBJ whole genome shotgun (WGS) entry which is preliminary data.</text>
</comment>
<evidence type="ECO:0000313" key="2">
    <source>
        <dbReference type="EMBL" id="OON38002.1"/>
    </source>
</evidence>
<dbReference type="PANTHER" id="PTHR43792">
    <property type="entry name" value="GNAT FAMILY, PUTATIVE (AFU_ORTHOLOGUE AFUA_3G00765)-RELATED-RELATED"/>
    <property type="match status" value="1"/>
</dbReference>
<proteinExistence type="predicted"/>
<evidence type="ECO:0000313" key="3">
    <source>
        <dbReference type="Proteomes" id="UP000190667"/>
    </source>
</evidence>
<dbReference type="Pfam" id="PF13302">
    <property type="entry name" value="Acetyltransf_3"/>
    <property type="match status" value="1"/>
</dbReference>
<protein>
    <submittedName>
        <fullName evidence="2">GNAT family N-acetyltransferase</fullName>
    </submittedName>
</protein>
<dbReference type="RefSeq" id="WP_078004387.1">
    <property type="nucleotide sequence ID" value="NZ_MRUL01000018.1"/>
</dbReference>
<gene>
    <name evidence="2" type="ORF">BTJ39_19520</name>
</gene>
<evidence type="ECO:0000259" key="1">
    <source>
        <dbReference type="Pfam" id="PF13302"/>
    </source>
</evidence>
<reference evidence="2 3" key="1">
    <citation type="submission" date="2016-12" db="EMBL/GenBank/DDBJ databases">
        <title>Izhakiella australiana sp. nov. of genus Izhakiella isolated from Australian desert.</title>
        <authorList>
            <person name="Ji M."/>
        </authorList>
    </citation>
    <scope>NUCLEOTIDE SEQUENCE [LARGE SCALE GENOMIC DNA]</scope>
    <source>
        <strain evidence="2 3">D4N98</strain>
    </source>
</reference>
<dbReference type="InterPro" id="IPR016181">
    <property type="entry name" value="Acyl_CoA_acyltransferase"/>
</dbReference>
<feature type="domain" description="N-acetyltransferase" evidence="1">
    <location>
        <begin position="7"/>
        <end position="149"/>
    </location>
</feature>
<dbReference type="EMBL" id="MRUL01000018">
    <property type="protein sequence ID" value="OON38002.1"/>
    <property type="molecule type" value="Genomic_DNA"/>
</dbReference>
<dbReference type="PANTHER" id="PTHR43792:SF1">
    <property type="entry name" value="N-ACETYLTRANSFERASE DOMAIN-CONTAINING PROTEIN"/>
    <property type="match status" value="1"/>
</dbReference>
<accession>A0A1S8YGG7</accession>
<dbReference type="Proteomes" id="UP000190667">
    <property type="component" value="Unassembled WGS sequence"/>
</dbReference>
<dbReference type="InterPro" id="IPR000182">
    <property type="entry name" value="GNAT_dom"/>
</dbReference>
<dbReference type="InterPro" id="IPR051531">
    <property type="entry name" value="N-acetyltransferase"/>
</dbReference>
<dbReference type="STRING" id="1926881.BTJ39_19520"/>
<dbReference type="AlphaFoldDB" id="A0A1S8YGG7"/>
<dbReference type="Gene3D" id="3.40.630.30">
    <property type="match status" value="1"/>
</dbReference>
<dbReference type="SUPFAM" id="SSF55729">
    <property type="entry name" value="Acyl-CoA N-acyltransferases (Nat)"/>
    <property type="match status" value="1"/>
</dbReference>
<name>A0A1S8YGG7_9GAMM</name>
<keyword evidence="2" id="KW-0808">Transferase</keyword>
<dbReference type="GO" id="GO:0016747">
    <property type="term" value="F:acyltransferase activity, transferring groups other than amino-acyl groups"/>
    <property type="evidence" value="ECO:0007669"/>
    <property type="project" value="InterPro"/>
</dbReference>
<sequence>MRLYTERLCLRPVSPDDSEPLFAIYGDPATNQFNPAGPFPDREHANLVLSGWLAHWRQHGFGIWAISLRHEPYKTLGFGGISRREVASETINNLGYRFACDAWGQGLATECARVILHHSFHQLNMPEVAATVRQNHLASQRVLQKIGLQLRGHIDDVPGAPASLLFRLRHEEWRVQTYEQGAGPVA</sequence>
<organism evidence="2 3">
    <name type="scientific">Izhakiella australiensis</name>
    <dbReference type="NCBI Taxonomy" id="1926881"/>
    <lineage>
        <taxon>Bacteria</taxon>
        <taxon>Pseudomonadati</taxon>
        <taxon>Pseudomonadota</taxon>
        <taxon>Gammaproteobacteria</taxon>
        <taxon>Enterobacterales</taxon>
        <taxon>Erwiniaceae</taxon>
        <taxon>Izhakiella</taxon>
    </lineage>
</organism>